<evidence type="ECO:0000313" key="1">
    <source>
        <dbReference type="EMBL" id="MFD1330797.1"/>
    </source>
</evidence>
<keyword evidence="2" id="KW-1185">Reference proteome</keyword>
<comment type="caution">
    <text evidence="1">The sequence shown here is derived from an EMBL/GenBank/DDBJ whole genome shotgun (WGS) entry which is preliminary data.</text>
</comment>
<gene>
    <name evidence="1" type="ORF">ACFQ4O_02165</name>
</gene>
<evidence type="ECO:0000313" key="2">
    <source>
        <dbReference type="Proteomes" id="UP001597171"/>
    </source>
</evidence>
<dbReference type="Proteomes" id="UP001597171">
    <property type="component" value="Unassembled WGS sequence"/>
</dbReference>
<dbReference type="Pfam" id="PF13318">
    <property type="entry name" value="AtzG-like"/>
    <property type="match status" value="1"/>
</dbReference>
<name>A0ABW3Z4E6_9HYPH</name>
<dbReference type="RefSeq" id="WP_378773992.1">
    <property type="nucleotide sequence ID" value="NZ_JBHTMX010000006.1"/>
</dbReference>
<protein>
    <submittedName>
        <fullName evidence="1">DUF4089 domain-containing protein</fullName>
    </submittedName>
</protein>
<accession>A0ABW3Z4E6</accession>
<dbReference type="EMBL" id="JBHTMX010000006">
    <property type="protein sequence ID" value="MFD1330797.1"/>
    <property type="molecule type" value="Genomic_DNA"/>
</dbReference>
<sequence>MTDDTRALEAHLDAATTLLGLPLSPAWRGSVLAHLEATMRAARFVDAFPFDDVIEPAPVFAPAAREVAP</sequence>
<dbReference type="InterPro" id="IPR025148">
    <property type="entry name" value="AtzG-like"/>
</dbReference>
<reference evidence="2" key="1">
    <citation type="journal article" date="2019" name="Int. J. Syst. Evol. Microbiol.">
        <title>The Global Catalogue of Microorganisms (GCM) 10K type strain sequencing project: providing services to taxonomists for standard genome sequencing and annotation.</title>
        <authorList>
            <consortium name="The Broad Institute Genomics Platform"/>
            <consortium name="The Broad Institute Genome Sequencing Center for Infectious Disease"/>
            <person name="Wu L."/>
            <person name="Ma J."/>
        </authorList>
    </citation>
    <scope>NUCLEOTIDE SEQUENCE [LARGE SCALE GENOMIC DNA]</scope>
    <source>
        <strain evidence="2">CCUG 61696</strain>
    </source>
</reference>
<organism evidence="1 2">
    <name type="scientific">Methylopila musalis</name>
    <dbReference type="NCBI Taxonomy" id="1134781"/>
    <lineage>
        <taxon>Bacteria</taxon>
        <taxon>Pseudomonadati</taxon>
        <taxon>Pseudomonadota</taxon>
        <taxon>Alphaproteobacteria</taxon>
        <taxon>Hyphomicrobiales</taxon>
        <taxon>Methylopilaceae</taxon>
        <taxon>Methylopila</taxon>
    </lineage>
</organism>
<proteinExistence type="predicted"/>